<dbReference type="KEGG" id="proo:MJB10_17160"/>
<organism evidence="2 3">
    <name type="scientific">Paenibacillus roseopurpureus</name>
    <dbReference type="NCBI Taxonomy" id="2918901"/>
    <lineage>
        <taxon>Bacteria</taxon>
        <taxon>Bacillati</taxon>
        <taxon>Bacillota</taxon>
        <taxon>Bacilli</taxon>
        <taxon>Bacillales</taxon>
        <taxon>Paenibacillaceae</taxon>
        <taxon>Paenibacillus</taxon>
    </lineage>
</organism>
<reference evidence="2" key="1">
    <citation type="submission" date="2022-02" db="EMBL/GenBank/DDBJ databases">
        <title>Paenibacillus sp. MBLB1832 Whole Genome Shotgun Sequencing.</title>
        <authorList>
            <person name="Hwang C.Y."/>
            <person name="Cho E.-S."/>
            <person name="Seo M.-J."/>
        </authorList>
    </citation>
    <scope>NUCLEOTIDE SEQUENCE</scope>
    <source>
        <strain evidence="2">MBLB1832</strain>
    </source>
</reference>
<comment type="similarity">
    <text evidence="1">Belongs to the creatininase superfamily.</text>
</comment>
<evidence type="ECO:0000313" key="2">
    <source>
        <dbReference type="EMBL" id="WNR42841.1"/>
    </source>
</evidence>
<dbReference type="SUPFAM" id="SSF102215">
    <property type="entry name" value="Creatininase"/>
    <property type="match status" value="1"/>
</dbReference>
<accession>A0AA96LKN9</accession>
<dbReference type="Proteomes" id="UP001304650">
    <property type="component" value="Chromosome"/>
</dbReference>
<dbReference type="RefSeq" id="WP_314796624.1">
    <property type="nucleotide sequence ID" value="NZ_CP130319.1"/>
</dbReference>
<sequence>MGYHVHESGPSARFLEEKVGEVNPFLSAIAPHVYYHFYLYQLQAFHNAGFRGAVVLSGHGGAHAADLKNLSQLFTECTGMQVWYGTDFDLTAGVYAGDHAGQYEISTLMHLHPELVESNA</sequence>
<gene>
    <name evidence="2" type="ORF">MJB10_17160</name>
</gene>
<evidence type="ECO:0000256" key="1">
    <source>
        <dbReference type="ARBA" id="ARBA00024029"/>
    </source>
</evidence>
<dbReference type="InterPro" id="IPR003785">
    <property type="entry name" value="Creatininase/forma_Hydrolase"/>
</dbReference>
<name>A0AA96LKN9_9BACL</name>
<dbReference type="EMBL" id="CP130319">
    <property type="protein sequence ID" value="WNR42841.1"/>
    <property type="molecule type" value="Genomic_DNA"/>
</dbReference>
<proteinExistence type="inferred from homology"/>
<dbReference type="Gene3D" id="3.40.50.10310">
    <property type="entry name" value="Creatininase"/>
    <property type="match status" value="1"/>
</dbReference>
<keyword evidence="3" id="KW-1185">Reference proteome</keyword>
<dbReference type="Pfam" id="PF02633">
    <property type="entry name" value="Creatininase"/>
    <property type="match status" value="1"/>
</dbReference>
<evidence type="ECO:0000313" key="3">
    <source>
        <dbReference type="Proteomes" id="UP001304650"/>
    </source>
</evidence>
<dbReference type="AlphaFoldDB" id="A0AA96LKN9"/>
<protein>
    <submittedName>
        <fullName evidence="2">Creatininase family protein</fullName>
    </submittedName>
</protein>
<dbReference type="InterPro" id="IPR024087">
    <property type="entry name" value="Creatininase-like_sf"/>
</dbReference>